<keyword evidence="4" id="KW-1185">Reference proteome</keyword>
<protein>
    <submittedName>
        <fullName evidence="1">Uncharacterized protein</fullName>
    </submittedName>
</protein>
<evidence type="ECO:0000313" key="3">
    <source>
        <dbReference type="Proteomes" id="UP000663854"/>
    </source>
</evidence>
<organism evidence="1 3">
    <name type="scientific">Rotaria sordida</name>
    <dbReference type="NCBI Taxonomy" id="392033"/>
    <lineage>
        <taxon>Eukaryota</taxon>
        <taxon>Metazoa</taxon>
        <taxon>Spiralia</taxon>
        <taxon>Gnathifera</taxon>
        <taxon>Rotifera</taxon>
        <taxon>Eurotatoria</taxon>
        <taxon>Bdelloidea</taxon>
        <taxon>Philodinida</taxon>
        <taxon>Philodinidae</taxon>
        <taxon>Rotaria</taxon>
    </lineage>
</organism>
<evidence type="ECO:0000313" key="2">
    <source>
        <dbReference type="EMBL" id="CAF1662102.1"/>
    </source>
</evidence>
<gene>
    <name evidence="2" type="ORF">JXQ802_LOCUS56214</name>
    <name evidence="1" type="ORF">PYM288_LOCUS39659</name>
</gene>
<evidence type="ECO:0000313" key="4">
    <source>
        <dbReference type="Proteomes" id="UP000663870"/>
    </source>
</evidence>
<sequence length="42" mass="4999">CDREIFYESSNALFVDSPLKFYSQIIYRAITGWLKNKGYDVF</sequence>
<dbReference type="Proteomes" id="UP000663854">
    <property type="component" value="Unassembled WGS sequence"/>
</dbReference>
<feature type="non-terminal residue" evidence="1">
    <location>
        <position position="1"/>
    </location>
</feature>
<dbReference type="EMBL" id="CAJNOL010013006">
    <property type="protein sequence ID" value="CAF1662102.1"/>
    <property type="molecule type" value="Genomic_DNA"/>
</dbReference>
<reference evidence="1" key="1">
    <citation type="submission" date="2021-02" db="EMBL/GenBank/DDBJ databases">
        <authorList>
            <person name="Nowell W R."/>
        </authorList>
    </citation>
    <scope>NUCLEOTIDE SEQUENCE</scope>
</reference>
<comment type="caution">
    <text evidence="1">The sequence shown here is derived from an EMBL/GenBank/DDBJ whole genome shotgun (WGS) entry which is preliminary data.</text>
</comment>
<name>A0A815UW24_9BILA</name>
<dbReference type="AlphaFoldDB" id="A0A815UW24"/>
<proteinExistence type="predicted"/>
<evidence type="ECO:0000313" key="1">
    <source>
        <dbReference type="EMBL" id="CAF1521408.1"/>
    </source>
</evidence>
<dbReference type="EMBL" id="CAJNOH010011163">
    <property type="protein sequence ID" value="CAF1521408.1"/>
    <property type="molecule type" value="Genomic_DNA"/>
</dbReference>
<accession>A0A815UW24</accession>
<dbReference type="Proteomes" id="UP000663870">
    <property type="component" value="Unassembled WGS sequence"/>
</dbReference>